<evidence type="ECO:0000256" key="2">
    <source>
        <dbReference type="ARBA" id="ARBA00009223"/>
    </source>
</evidence>
<dbReference type="AlphaFoldDB" id="A0AAD9ILY4"/>
<dbReference type="GO" id="GO:0019843">
    <property type="term" value="F:rRNA binding"/>
    <property type="evidence" value="ECO:0007669"/>
    <property type="project" value="TreeGrafter"/>
</dbReference>
<evidence type="ECO:0000256" key="3">
    <source>
        <dbReference type="ARBA" id="ARBA00023242"/>
    </source>
</evidence>
<dbReference type="PANTHER" id="PTHR12933:SF0">
    <property type="entry name" value="U3 SMALL NUCLEOLAR RNA-ASSOCIATED PROTEIN 25 HOMOLOG"/>
    <property type="match status" value="1"/>
</dbReference>
<feature type="region of interest" description="Disordered" evidence="4">
    <location>
        <begin position="20"/>
        <end position="123"/>
    </location>
</feature>
<feature type="chain" id="PRO_5042109176" evidence="5">
    <location>
        <begin position="20"/>
        <end position="739"/>
    </location>
</feature>
<comment type="subcellular location">
    <subcellularLocation>
        <location evidence="1">Nucleus</location>
        <location evidence="1">Nucleolus</location>
    </subcellularLocation>
</comment>
<feature type="compositionally biased region" description="Basic residues" evidence="4">
    <location>
        <begin position="38"/>
        <end position="48"/>
    </location>
</feature>
<dbReference type="GO" id="GO:0032040">
    <property type="term" value="C:small-subunit processome"/>
    <property type="evidence" value="ECO:0007669"/>
    <property type="project" value="TreeGrafter"/>
</dbReference>
<dbReference type="EMBL" id="JASFZW010000002">
    <property type="protein sequence ID" value="KAK2079690.1"/>
    <property type="molecule type" value="Genomic_DNA"/>
</dbReference>
<dbReference type="InterPro" id="IPR010678">
    <property type="entry name" value="UTP25"/>
</dbReference>
<reference evidence="8" key="1">
    <citation type="submission" date="2021-01" db="EMBL/GenBank/DDBJ databases">
        <authorList>
            <person name="Eckstrom K.M.E."/>
        </authorList>
    </citation>
    <scope>NUCLEOTIDE SEQUENCE</scope>
    <source>
        <strain evidence="8">UVCC 0001</strain>
    </source>
</reference>
<dbReference type="Pfam" id="PF22916">
    <property type="entry name" value="UTP25_NTPase-like"/>
    <property type="match status" value="1"/>
</dbReference>
<dbReference type="PANTHER" id="PTHR12933">
    <property type="entry name" value="ORF PROTEIN-RELATED"/>
    <property type="match status" value="1"/>
</dbReference>
<name>A0AAD9ILY4_PROWI</name>
<feature type="compositionally biased region" description="Low complexity" evidence="4">
    <location>
        <begin position="20"/>
        <end position="37"/>
    </location>
</feature>
<dbReference type="Pfam" id="PF06862">
    <property type="entry name" value="Utp25_C"/>
    <property type="match status" value="2"/>
</dbReference>
<dbReference type="Gene3D" id="3.40.50.300">
    <property type="entry name" value="P-loop containing nucleotide triphosphate hydrolases"/>
    <property type="match status" value="1"/>
</dbReference>
<accession>A0AAD9ILY4</accession>
<evidence type="ECO:0000256" key="4">
    <source>
        <dbReference type="SAM" id="MobiDB-lite"/>
    </source>
</evidence>
<feature type="signal peptide" evidence="5">
    <location>
        <begin position="1"/>
        <end position="19"/>
    </location>
</feature>
<evidence type="ECO:0000256" key="1">
    <source>
        <dbReference type="ARBA" id="ARBA00004604"/>
    </source>
</evidence>
<feature type="region of interest" description="Disordered" evidence="4">
    <location>
        <begin position="133"/>
        <end position="152"/>
    </location>
</feature>
<feature type="compositionally biased region" description="Acidic residues" evidence="4">
    <location>
        <begin position="91"/>
        <end position="123"/>
    </location>
</feature>
<keyword evidence="9" id="KW-1185">Reference proteome</keyword>
<comment type="similarity">
    <text evidence="2">Belongs to the UTP25 family.</text>
</comment>
<feature type="domain" description="UTP25 NTP hydrolase-like" evidence="7">
    <location>
        <begin position="315"/>
        <end position="567"/>
    </location>
</feature>
<dbReference type="InterPro" id="IPR053939">
    <property type="entry name" value="UTP25_C"/>
</dbReference>
<keyword evidence="5" id="KW-0732">Signal</keyword>
<dbReference type="GO" id="GO:0034511">
    <property type="term" value="F:U3 snoRNA binding"/>
    <property type="evidence" value="ECO:0007669"/>
    <property type="project" value="InterPro"/>
</dbReference>
<feature type="domain" description="UTP25 C-terminal" evidence="6">
    <location>
        <begin position="644"/>
        <end position="738"/>
    </location>
</feature>
<dbReference type="InterPro" id="IPR027417">
    <property type="entry name" value="P-loop_NTPase"/>
</dbReference>
<dbReference type="GO" id="GO:0000462">
    <property type="term" value="P:maturation of SSU-rRNA from tricistronic rRNA transcript (SSU-rRNA, 5.8S rRNA, LSU-rRNA)"/>
    <property type="evidence" value="ECO:0007669"/>
    <property type="project" value="TreeGrafter"/>
</dbReference>
<dbReference type="InterPro" id="IPR053940">
    <property type="entry name" value="UTP25_NTPase-like"/>
</dbReference>
<evidence type="ECO:0000313" key="9">
    <source>
        <dbReference type="Proteomes" id="UP001255856"/>
    </source>
</evidence>
<evidence type="ECO:0000259" key="7">
    <source>
        <dbReference type="Pfam" id="PF22916"/>
    </source>
</evidence>
<comment type="caution">
    <text evidence="8">The sequence shown here is derived from an EMBL/GenBank/DDBJ whole genome shotgun (WGS) entry which is preliminary data.</text>
</comment>
<sequence>MLWIGVPMGSLAALLRARAAAKAGIPAAKPEQGAKSSRPAKKRSKRSKNGALAKKGRVTEPESGSEDEGDEVLVAPGDAYQRLVALVGRQDEDEEDEEEEYGSELEEEDGLSVSEGEEGDDEAGVSVEALDAEGAEASEEDEEEEDAAEEEEDGFIVVESAVDDGGLPPADLVQQRLSVELTAERAGELMSGPGRALAPVADEALAEAVRLAWPEAQLLATADWAGLGASPTQPRGAAKKSASPFPAALGAYPGLKERLVHRWRVMLPGAPEGAELAGDGRQAALFGLLQSGADLLHAARAYPTSPDPEHPDPELDAILLHAIQTCYSQLDLVRIHDERLRGQKDADAAATAQDQGFTRPKVLFLVPMRNVAYKLIMRLGHLAAVEGKGGMPGKVRFAREYGPGADPEALRAAAAEAVGKGRPATHGALFLGNTDDLFCLGVRLGRASARLFAELAESDILLASPLSLATAAAENKVAVLDQLSSINLVVLDRADVALMQNWEHVRSALAALNRPPKAQLTTDILRLRPWAADGRAACYRQTVVLSSFLAPEMLALARRHASSHAGALRLQTRSAQGVLPRVVPQMRQVFERLPRCAPAEEADIRFARFQTVLWPRIRDAARQGGQLIYVPSYFDFVRRVLKGYFQEGRRKILLLTERAQFYQRPRLRRLRDIYFHQLPSHAEYYEELLNQVQESESGGVPTVTVSFSALDVLRLQRVVGEKRAERMVRPKSNATFLFC</sequence>
<gene>
    <name evidence="8" type="ORF">QBZ16_002085</name>
</gene>
<keyword evidence="3" id="KW-0539">Nucleus</keyword>
<proteinExistence type="inferred from homology"/>
<evidence type="ECO:0000259" key="6">
    <source>
        <dbReference type="Pfam" id="PF06862"/>
    </source>
</evidence>
<protein>
    <submittedName>
        <fullName evidence="8">Uncharacterized protein</fullName>
    </submittedName>
</protein>
<evidence type="ECO:0000313" key="8">
    <source>
        <dbReference type="EMBL" id="KAK2079690.1"/>
    </source>
</evidence>
<organism evidence="8 9">
    <name type="scientific">Prototheca wickerhamii</name>
    <dbReference type="NCBI Taxonomy" id="3111"/>
    <lineage>
        <taxon>Eukaryota</taxon>
        <taxon>Viridiplantae</taxon>
        <taxon>Chlorophyta</taxon>
        <taxon>core chlorophytes</taxon>
        <taxon>Trebouxiophyceae</taxon>
        <taxon>Chlorellales</taxon>
        <taxon>Chlorellaceae</taxon>
        <taxon>Prototheca</taxon>
    </lineage>
</organism>
<feature type="domain" description="UTP25 C-terminal" evidence="6">
    <location>
        <begin position="580"/>
        <end position="638"/>
    </location>
</feature>
<evidence type="ECO:0000256" key="5">
    <source>
        <dbReference type="SAM" id="SignalP"/>
    </source>
</evidence>
<dbReference type="Proteomes" id="UP001255856">
    <property type="component" value="Unassembled WGS sequence"/>
</dbReference>